<sequence length="189" mass="22500">MFDDFSDTLSLTIAKKILGGFEQHYRNIKRASVEAKRCFEEREWEKIEKDSKLRLNFYDKQVNSFCKKLSVDLNLKKQSVYGAKATMHQQTHLDKFNSEFWKRTKLAYIELITQHKQPELAETFYNSVFCRLFSRSFYNNQYIFTKPCVSLSYIDMDEPVIESFFVEQGQLKDTFTQILKSFSFNCKFG</sequence>
<dbReference type="PANTHER" id="PTHR39559">
    <property type="match status" value="1"/>
</dbReference>
<name>A0A383ALD6_9ZZZZ</name>
<dbReference type="AlphaFoldDB" id="A0A383ALD6"/>
<dbReference type="GO" id="GO:0006006">
    <property type="term" value="P:glucose metabolic process"/>
    <property type="evidence" value="ECO:0007669"/>
    <property type="project" value="InterPro"/>
</dbReference>
<dbReference type="GO" id="GO:0004721">
    <property type="term" value="F:phosphoprotein phosphatase activity"/>
    <property type="evidence" value="ECO:0007669"/>
    <property type="project" value="TreeGrafter"/>
</dbReference>
<dbReference type="GO" id="GO:0016208">
    <property type="term" value="F:AMP binding"/>
    <property type="evidence" value="ECO:0007669"/>
    <property type="project" value="TreeGrafter"/>
</dbReference>
<feature type="non-terminal residue" evidence="2">
    <location>
        <position position="189"/>
    </location>
</feature>
<dbReference type="GO" id="GO:0005524">
    <property type="term" value="F:ATP binding"/>
    <property type="evidence" value="ECO:0007669"/>
    <property type="project" value="TreeGrafter"/>
</dbReference>
<gene>
    <name evidence="2" type="ORF">METZ01_LOCUS460782</name>
</gene>
<organism evidence="2">
    <name type="scientific">marine metagenome</name>
    <dbReference type="NCBI Taxonomy" id="408172"/>
    <lineage>
        <taxon>unclassified sequences</taxon>
        <taxon>metagenomes</taxon>
        <taxon>ecological metagenomes</taxon>
    </lineage>
</organism>
<dbReference type="InterPro" id="IPR046854">
    <property type="entry name" value="AceK_regulatory"/>
</dbReference>
<dbReference type="InterPro" id="IPR010452">
    <property type="entry name" value="Isocitrate_DH_AceK"/>
</dbReference>
<dbReference type="PANTHER" id="PTHR39559:SF1">
    <property type="entry name" value="ISOCITRATE DEHYDROGENASE KINASE_PHOSPHATASE"/>
    <property type="match status" value="1"/>
</dbReference>
<evidence type="ECO:0000259" key="1">
    <source>
        <dbReference type="Pfam" id="PF20423"/>
    </source>
</evidence>
<dbReference type="Pfam" id="PF20423">
    <property type="entry name" value="AceK_regulatory"/>
    <property type="match status" value="1"/>
</dbReference>
<dbReference type="EMBL" id="UINC01192671">
    <property type="protein sequence ID" value="SVE07928.1"/>
    <property type="molecule type" value="Genomic_DNA"/>
</dbReference>
<evidence type="ECO:0000313" key="2">
    <source>
        <dbReference type="EMBL" id="SVE07928.1"/>
    </source>
</evidence>
<feature type="domain" description="Isocitrate dehydrogenase kinase/phosphatase (AceK) regulatory" evidence="1">
    <location>
        <begin position="14"/>
        <end position="188"/>
    </location>
</feature>
<dbReference type="GO" id="GO:0008772">
    <property type="term" value="F:[isocitrate dehydrogenase (NADP+)] kinase activity"/>
    <property type="evidence" value="ECO:0007669"/>
    <property type="project" value="InterPro"/>
</dbReference>
<reference evidence="2" key="1">
    <citation type="submission" date="2018-05" db="EMBL/GenBank/DDBJ databases">
        <authorList>
            <person name="Lanie J.A."/>
            <person name="Ng W.-L."/>
            <person name="Kazmierczak K.M."/>
            <person name="Andrzejewski T.M."/>
            <person name="Davidsen T.M."/>
            <person name="Wayne K.J."/>
            <person name="Tettelin H."/>
            <person name="Glass J.I."/>
            <person name="Rusch D."/>
            <person name="Podicherti R."/>
            <person name="Tsui H.-C.T."/>
            <person name="Winkler M.E."/>
        </authorList>
    </citation>
    <scope>NUCLEOTIDE SEQUENCE</scope>
</reference>
<dbReference type="GO" id="GO:0005737">
    <property type="term" value="C:cytoplasm"/>
    <property type="evidence" value="ECO:0007669"/>
    <property type="project" value="InterPro"/>
</dbReference>
<accession>A0A383ALD6</accession>
<protein>
    <recommendedName>
        <fullName evidence="1">Isocitrate dehydrogenase kinase/phosphatase (AceK) regulatory domain-containing protein</fullName>
    </recommendedName>
</protein>
<proteinExistence type="predicted"/>